<feature type="region of interest" description="Disordered" evidence="1">
    <location>
        <begin position="390"/>
        <end position="469"/>
    </location>
</feature>
<accession>A0A542SX86</accession>
<dbReference type="SUPFAM" id="SSF69322">
    <property type="entry name" value="Tricorn protease domain 2"/>
    <property type="match status" value="1"/>
</dbReference>
<feature type="region of interest" description="Disordered" evidence="1">
    <location>
        <begin position="62"/>
        <end position="93"/>
    </location>
</feature>
<feature type="compositionally biased region" description="Low complexity" evidence="1">
    <location>
        <begin position="454"/>
        <end position="464"/>
    </location>
</feature>
<evidence type="ECO:0000313" key="3">
    <source>
        <dbReference type="EMBL" id="TQK79220.1"/>
    </source>
</evidence>
<feature type="compositionally biased region" description="Polar residues" evidence="1">
    <location>
        <begin position="408"/>
        <end position="430"/>
    </location>
</feature>
<evidence type="ECO:0000259" key="2">
    <source>
        <dbReference type="Pfam" id="PF25275"/>
    </source>
</evidence>
<dbReference type="Pfam" id="PF25275">
    <property type="entry name" value="Golvesin_C"/>
    <property type="match status" value="1"/>
</dbReference>
<dbReference type="RefSeq" id="WP_234357804.1">
    <property type="nucleotide sequence ID" value="NZ_JBPJFI010000003.1"/>
</dbReference>
<gene>
    <name evidence="3" type="ORF">FB563_8212</name>
</gene>
<feature type="domain" description="Golvesin/Xly CBD-like" evidence="2">
    <location>
        <begin position="971"/>
        <end position="1060"/>
    </location>
</feature>
<reference evidence="3 4" key="1">
    <citation type="submission" date="2019-06" db="EMBL/GenBank/DDBJ databases">
        <title>Sequencing the genomes of 1000 actinobacteria strains.</title>
        <authorList>
            <person name="Klenk H.-P."/>
        </authorList>
    </citation>
    <scope>NUCLEOTIDE SEQUENCE [LARGE SCALE GENOMIC DNA]</scope>
    <source>
        <strain evidence="3 4">DSM 41929</strain>
    </source>
</reference>
<evidence type="ECO:0000256" key="1">
    <source>
        <dbReference type="SAM" id="MobiDB-lite"/>
    </source>
</evidence>
<proteinExistence type="predicted"/>
<dbReference type="Proteomes" id="UP000318103">
    <property type="component" value="Unassembled WGS sequence"/>
</dbReference>
<dbReference type="EMBL" id="VFNX01000007">
    <property type="protein sequence ID" value="TQK79220.1"/>
    <property type="molecule type" value="Genomic_DNA"/>
</dbReference>
<organism evidence="3 4">
    <name type="scientific">Streptomyces puniciscabiei</name>
    <dbReference type="NCBI Taxonomy" id="164348"/>
    <lineage>
        <taxon>Bacteria</taxon>
        <taxon>Bacillati</taxon>
        <taxon>Actinomycetota</taxon>
        <taxon>Actinomycetes</taxon>
        <taxon>Kitasatosporales</taxon>
        <taxon>Streptomycetaceae</taxon>
        <taxon>Streptomyces</taxon>
    </lineage>
</organism>
<name>A0A542SX86_9ACTN</name>
<comment type="caution">
    <text evidence="3">The sequence shown here is derived from an EMBL/GenBank/DDBJ whole genome shotgun (WGS) entry which is preliminary data.</text>
</comment>
<keyword evidence="4" id="KW-1185">Reference proteome</keyword>
<evidence type="ECO:0000313" key="4">
    <source>
        <dbReference type="Proteomes" id="UP000318103"/>
    </source>
</evidence>
<sequence length="1493" mass="159947">MSIPIPQAPQIGIGRLVSPERTKQHIMRYRSRQRRRRRSSAVVVAAATALIASTFATSAAEAAIPKPPKNSAPHENTAHKKKPTSSAVPLKDRDTVLGKGWKASADRAVTTAADSDGFHLLVADSTTGYAWKTVTVLSEPQLPADTWIGNSCVMDDHHAAVAYAPRTFTNKPDLMMGGGFTAIVNLDDGSVTKLPFTASLAYFDPTCNPATHTAVFTALRDTKTRLVTVSTKGATVADTTAKGEITSAVPTKDGVVAAAGNRLVHVDRKGRTAKLTATKHAPYGIRVTGDGTISYVDRTGDTDANVQTYAHGKKMTVASGRLTAMNLRQGTDGTVYLTGKASHGKGFAASGIKALDVSPDADVSTRGRLAVDPVVSPAVQAGVARIENAGRGFTKSTSKEPAAEVTPGRTSHALTITSMVPGTGKQTKQTAAEPGSTAGGKPSPALTGSSKPQMSTMSMLTTSTDDPRAHDPVDTDAWCSVPRNDVGTQALQPTPNQVEWAVDMAVKGNLRSGYLTQGGWRSQTGLGTIDPQGLFKKPDLITGGNIPAQIELGILAQESNLWQAESGSIPGQMGSPLAAVDGYYGHQSGGTLADYWTINWNKSDCGYGVGQVTDGMRKAGYEKPGETSLPVSTQRAIAIDYATNIAASLYILADKWNEVHQADQTITVNNDNPAKPENWFTAVWNYNLGFNKKADAGTNGNWGLGWYNNPANPVYPASRNAFMNTDIDPLAAKDAAKPQQWPYEEKVMGWSAWSIDTGFSYATSGRQDWPGESGFSSAGFRPAYWNGADLPYYVQGSARYNRAHVSPPLDTFCNTKNNCDTANPPHCPDAGCYAQYWWHESNATWKSDCATTCGFENIKYQSLINEPGRGYRLQHGTPVCSGAPSGAKVVPSVPAGTNTWSDCGTTTSDGSFQFTFYPDPYATGPGLGQYDAKADLHQIGGGYQGHFWYTHERDADHLGGDGGRMTILGDWKLNSAIPGSQAKVYVHIPDTGAQTSDATYTVITPFGPKTEIIDQNSQSNSWVLLGAYNFKDQAPEVQLSNSGPPPNGADKDVAYDAVAFVPGDYSGMPTDLTFHDPDLNAAQPPDVTTPTDLSMSVINGTGPAGPSATSAASVKAISTERPDGFVSWCNDEPFNLKQQWINRTEACLKDHVTVLIVNQDQAIIGTMEFDLQAEIKAYYNSAISNALLKLVPTAATGVGATAPVTITSSGTCSIDCTTTKQIWNTPATWDWAAGDRHVGEIQMGLTWGQSRSVDVLGMAWDLGALVADVPSDNAVAISTDGYSELRCDTTVRTTPGCIFDHYKPTYVMNSQKFPAAAAHAWLVQHMLPDHFGLKGQGDPLTYLGDDVMSPVRPDMTQSDYNRDVIMCPTSFERNQDATLSPELASSGTDTSSCDEFAFAKTYQSAGTPPSLGGTNPVGSGDECLQTYAKKDDDGLWRLHVDLRYPLPTWKEHCGRSSMSNNQNTQSMALFPDFRLKNRIIDHDDYWLDVAKPN</sequence>
<protein>
    <recommendedName>
        <fullName evidence="2">Golvesin/Xly CBD-like domain-containing protein</fullName>
    </recommendedName>
</protein>
<dbReference type="InterPro" id="IPR033803">
    <property type="entry name" value="CBD-like_Golvesin-Xly"/>
</dbReference>